<dbReference type="AlphaFoldDB" id="A0A5C6AZ51"/>
<keyword evidence="4" id="KW-1185">Reference proteome</keyword>
<protein>
    <submittedName>
        <fullName evidence="3">Uncharacterized protein</fullName>
    </submittedName>
</protein>
<dbReference type="Proteomes" id="UP000320176">
    <property type="component" value="Unassembled WGS sequence"/>
</dbReference>
<feature type="transmembrane region" description="Helical" evidence="2">
    <location>
        <begin position="315"/>
        <end position="334"/>
    </location>
</feature>
<keyword evidence="2" id="KW-0472">Membrane</keyword>
<evidence type="ECO:0000313" key="4">
    <source>
        <dbReference type="Proteomes" id="UP000320176"/>
    </source>
</evidence>
<dbReference type="RefSeq" id="WP_146520073.1">
    <property type="nucleotide sequence ID" value="NZ_CP151726.1"/>
</dbReference>
<sequence length="396" mass="44673">MSEPAIFVFVQGNEKRYFYDQWAAPVLVRELLWGPVALQQWLTEDEELEDWTDEISGGAVVDLVTRDLIWYSDTSAYEIQRMQDVIARLIRAAWPGFNVRYATDGAIELAQAAGETDWDDDESEPMSRPESIDEAAMEDENEGLLAWITLIDESERVSHLHVTALPLDFIRGPQHFLSALQDEVGDEMPEEMVCQEGVWIDVPARRIGLWGVHETTKLLDDLKRNWQGWQVDWIEHGYEEQCAVSGPSGEPITDAQVLRLITSVLLSTDRFDLRQFYRMAGQQFKRSARRATGCLTTLLCMPLIIYALLSGNWKWPLILVTTVVVLVTLLFKSIEIAIKQKYSQSQLGDRGADRNPSRAPAAGPLGPDQRRAALDKTLRAAGLPSLAEINESPSML</sequence>
<evidence type="ECO:0000256" key="1">
    <source>
        <dbReference type="SAM" id="MobiDB-lite"/>
    </source>
</evidence>
<gene>
    <name evidence="3" type="ORF">Pla52n_27430</name>
</gene>
<dbReference type="EMBL" id="SJPN01000003">
    <property type="protein sequence ID" value="TWU04701.1"/>
    <property type="molecule type" value="Genomic_DNA"/>
</dbReference>
<organism evidence="3 4">
    <name type="scientific">Stieleria varia</name>
    <dbReference type="NCBI Taxonomy" id="2528005"/>
    <lineage>
        <taxon>Bacteria</taxon>
        <taxon>Pseudomonadati</taxon>
        <taxon>Planctomycetota</taxon>
        <taxon>Planctomycetia</taxon>
        <taxon>Pirellulales</taxon>
        <taxon>Pirellulaceae</taxon>
        <taxon>Stieleria</taxon>
    </lineage>
</organism>
<accession>A0A5C6AZ51</accession>
<comment type="caution">
    <text evidence="3">The sequence shown here is derived from an EMBL/GenBank/DDBJ whole genome shotgun (WGS) entry which is preliminary data.</text>
</comment>
<proteinExistence type="predicted"/>
<dbReference type="OrthoDB" id="262788at2"/>
<feature type="region of interest" description="Disordered" evidence="1">
    <location>
        <begin position="347"/>
        <end position="369"/>
    </location>
</feature>
<reference evidence="3 4" key="1">
    <citation type="submission" date="2019-02" db="EMBL/GenBank/DDBJ databases">
        <title>Deep-cultivation of Planctomycetes and their phenomic and genomic characterization uncovers novel biology.</title>
        <authorList>
            <person name="Wiegand S."/>
            <person name="Jogler M."/>
            <person name="Boedeker C."/>
            <person name="Pinto D."/>
            <person name="Vollmers J."/>
            <person name="Rivas-Marin E."/>
            <person name="Kohn T."/>
            <person name="Peeters S.H."/>
            <person name="Heuer A."/>
            <person name="Rast P."/>
            <person name="Oberbeckmann S."/>
            <person name="Bunk B."/>
            <person name="Jeske O."/>
            <person name="Meyerdierks A."/>
            <person name="Storesund J.E."/>
            <person name="Kallscheuer N."/>
            <person name="Luecker S."/>
            <person name="Lage O.M."/>
            <person name="Pohl T."/>
            <person name="Merkel B.J."/>
            <person name="Hornburger P."/>
            <person name="Mueller R.-W."/>
            <person name="Bruemmer F."/>
            <person name="Labrenz M."/>
            <person name="Spormann A.M."/>
            <person name="Op Den Camp H."/>
            <person name="Overmann J."/>
            <person name="Amann R."/>
            <person name="Jetten M.S.M."/>
            <person name="Mascher T."/>
            <person name="Medema M.H."/>
            <person name="Devos D.P."/>
            <person name="Kaster A.-K."/>
            <person name="Ovreas L."/>
            <person name="Rohde M."/>
            <person name="Galperin M.Y."/>
            <person name="Jogler C."/>
        </authorList>
    </citation>
    <scope>NUCLEOTIDE SEQUENCE [LARGE SCALE GENOMIC DNA]</scope>
    <source>
        <strain evidence="3 4">Pla52n</strain>
    </source>
</reference>
<keyword evidence="2" id="KW-1133">Transmembrane helix</keyword>
<keyword evidence="2" id="KW-0812">Transmembrane</keyword>
<name>A0A5C6AZ51_9BACT</name>
<feature type="transmembrane region" description="Helical" evidence="2">
    <location>
        <begin position="291"/>
        <end position="309"/>
    </location>
</feature>
<evidence type="ECO:0000313" key="3">
    <source>
        <dbReference type="EMBL" id="TWU04701.1"/>
    </source>
</evidence>
<evidence type="ECO:0000256" key="2">
    <source>
        <dbReference type="SAM" id="Phobius"/>
    </source>
</evidence>